<dbReference type="EMBL" id="BANC01000035">
    <property type="protein sequence ID" value="GAN80073.1"/>
    <property type="molecule type" value="Genomic_DNA"/>
</dbReference>
<dbReference type="Gene3D" id="3.40.50.720">
    <property type="entry name" value="NAD(P)-binding Rossmann-like Domain"/>
    <property type="match status" value="1"/>
</dbReference>
<keyword evidence="2" id="KW-0560">Oxidoreductase</keyword>
<evidence type="ECO:0000256" key="2">
    <source>
        <dbReference type="ARBA" id="ARBA00023002"/>
    </source>
</evidence>
<dbReference type="FunFam" id="3.40.50.720:FF:000084">
    <property type="entry name" value="Short-chain dehydrogenase reductase"/>
    <property type="match status" value="1"/>
</dbReference>
<gene>
    <name evidence="3" type="ORF">Aam_035_080</name>
</gene>
<dbReference type="InterPro" id="IPR002347">
    <property type="entry name" value="SDR_fam"/>
</dbReference>
<evidence type="ECO:0000256" key="1">
    <source>
        <dbReference type="ARBA" id="ARBA00006484"/>
    </source>
</evidence>
<dbReference type="Pfam" id="PF13561">
    <property type="entry name" value="adh_short_C2"/>
    <property type="match status" value="1"/>
</dbReference>
<reference evidence="3 4" key="1">
    <citation type="submission" date="2012-11" db="EMBL/GenBank/DDBJ databases">
        <title>Whole genome sequence of Acidocella aminolytica 101 = DSM 11237.</title>
        <authorList>
            <person name="Azuma Y."/>
            <person name="Higashiura N."/>
            <person name="Hirakawa H."/>
            <person name="Matsushita K."/>
        </authorList>
    </citation>
    <scope>NUCLEOTIDE SEQUENCE [LARGE SCALE GENOMIC DNA]</scope>
    <source>
        <strain evidence="4">101 / DSM 11237</strain>
    </source>
</reference>
<dbReference type="PRINTS" id="PR00080">
    <property type="entry name" value="SDRFAMILY"/>
</dbReference>
<dbReference type="AlphaFoldDB" id="A0A0D6PFS8"/>
<dbReference type="InterPro" id="IPR020904">
    <property type="entry name" value="Sc_DH/Rdtase_CS"/>
</dbReference>
<dbReference type="PANTHER" id="PTHR42760">
    <property type="entry name" value="SHORT-CHAIN DEHYDROGENASES/REDUCTASES FAMILY MEMBER"/>
    <property type="match status" value="1"/>
</dbReference>
<comment type="caution">
    <text evidence="3">The sequence shown here is derived from an EMBL/GenBank/DDBJ whole genome shotgun (WGS) entry which is preliminary data.</text>
</comment>
<dbReference type="RefSeq" id="WP_048878492.1">
    <property type="nucleotide sequence ID" value="NZ_BANC01000035.1"/>
</dbReference>
<dbReference type="InterPro" id="IPR036291">
    <property type="entry name" value="NAD(P)-bd_dom_sf"/>
</dbReference>
<dbReference type="PRINTS" id="PR00081">
    <property type="entry name" value="GDHRDH"/>
</dbReference>
<organism evidence="3 4">
    <name type="scientific">Acidocella aminolytica 101 = DSM 11237</name>
    <dbReference type="NCBI Taxonomy" id="1120923"/>
    <lineage>
        <taxon>Bacteria</taxon>
        <taxon>Pseudomonadati</taxon>
        <taxon>Pseudomonadota</taxon>
        <taxon>Alphaproteobacteria</taxon>
        <taxon>Acetobacterales</taxon>
        <taxon>Acidocellaceae</taxon>
        <taxon>Acidocella</taxon>
    </lineage>
</organism>
<sequence>MRLTGKRVFITGAGSGIGQAAAQKCAAEGARVICGDLNEASAAASVEAIRSAGGEAVAVIGDLTDEAACAAMFAKGAEAFGGLDALFNNAGICRGDDAGPVETSLASWNATIAANLTSVFLCCKAGIPYLLESGKGVIINNASIVAMVGSAFPQIAYTAAKGGVLAMTREIAIMYARRKLRAVAICPGPTATPLVKAFLADEEAWKLRRRYLPMGRLADPAEIANLVAFLASDEASFITGSAYTIDGGLTAAYVIDDSVT</sequence>
<evidence type="ECO:0000313" key="4">
    <source>
        <dbReference type="Proteomes" id="UP000032668"/>
    </source>
</evidence>
<comment type="similarity">
    <text evidence="1">Belongs to the short-chain dehydrogenases/reductases (SDR) family.</text>
</comment>
<proteinExistence type="inferred from homology"/>
<dbReference type="Proteomes" id="UP000032668">
    <property type="component" value="Unassembled WGS sequence"/>
</dbReference>
<dbReference type="SUPFAM" id="SSF51735">
    <property type="entry name" value="NAD(P)-binding Rossmann-fold domains"/>
    <property type="match status" value="1"/>
</dbReference>
<dbReference type="PANTHER" id="PTHR42760:SF115">
    <property type="entry name" value="3-OXOACYL-[ACYL-CARRIER-PROTEIN] REDUCTASE FABG"/>
    <property type="match status" value="1"/>
</dbReference>
<evidence type="ECO:0000313" key="3">
    <source>
        <dbReference type="EMBL" id="GAN80073.1"/>
    </source>
</evidence>
<dbReference type="OrthoDB" id="9803628at2"/>
<protein>
    <submittedName>
        <fullName evidence="3">Oxidoreductase/SDR, 2,5-dichloro-2,5-cyclohexadiene-1,4-diol dehydrogenase</fullName>
    </submittedName>
</protein>
<dbReference type="GO" id="GO:0016616">
    <property type="term" value="F:oxidoreductase activity, acting on the CH-OH group of donors, NAD or NADP as acceptor"/>
    <property type="evidence" value="ECO:0007669"/>
    <property type="project" value="TreeGrafter"/>
</dbReference>
<keyword evidence="4" id="KW-1185">Reference proteome</keyword>
<dbReference type="PROSITE" id="PS00061">
    <property type="entry name" value="ADH_SHORT"/>
    <property type="match status" value="1"/>
</dbReference>
<name>A0A0D6PFS8_9PROT</name>
<dbReference type="STRING" id="1120923.SAMN02746095_02019"/>
<accession>A0A0D6PFS8</accession>